<name>A0A223KUA1_9BACI</name>
<proteinExistence type="predicted"/>
<dbReference type="AlphaFoldDB" id="A0A223KUA1"/>
<keyword evidence="2" id="KW-1185">Reference proteome</keyword>
<dbReference type="RefSeq" id="WP_066412374.1">
    <property type="nucleotide sequence ID" value="NZ_CP018866.1"/>
</dbReference>
<accession>A0A223KUA1</accession>
<dbReference type="KEGG" id="bcoh:BC6307_18115"/>
<evidence type="ECO:0000313" key="1">
    <source>
        <dbReference type="EMBL" id="AST93036.1"/>
    </source>
</evidence>
<organism evidence="1 2">
    <name type="scientific">Sutcliffiella cohnii</name>
    <dbReference type="NCBI Taxonomy" id="33932"/>
    <lineage>
        <taxon>Bacteria</taxon>
        <taxon>Bacillati</taxon>
        <taxon>Bacillota</taxon>
        <taxon>Bacilli</taxon>
        <taxon>Bacillales</taxon>
        <taxon>Bacillaceae</taxon>
        <taxon>Sutcliffiella</taxon>
    </lineage>
</organism>
<protein>
    <submittedName>
        <fullName evidence="1">Uncharacterized protein</fullName>
    </submittedName>
</protein>
<gene>
    <name evidence="1" type="ORF">BC6307_18115</name>
</gene>
<dbReference type="EMBL" id="CP018866">
    <property type="protein sequence ID" value="AST93036.1"/>
    <property type="molecule type" value="Genomic_DNA"/>
</dbReference>
<sequence>MAIEAFFTIEINGLKGRKLFDTYPTEDEIEKAIRDMFPQGYIYDQFADEYIYPIAQVKKIYKLKEKE</sequence>
<reference evidence="1 2" key="1">
    <citation type="submission" date="2016-12" db="EMBL/GenBank/DDBJ databases">
        <title>The whole genome sequencing and assembly of Bacillus cohnii DSM 6307T strain.</title>
        <authorList>
            <person name="Lee Y.-J."/>
            <person name="Yi H."/>
            <person name="Bahn Y.-S."/>
            <person name="Kim J.F."/>
            <person name="Lee D.-W."/>
        </authorList>
    </citation>
    <scope>NUCLEOTIDE SEQUENCE [LARGE SCALE GENOMIC DNA]</scope>
    <source>
        <strain evidence="1 2">DSM 6307</strain>
    </source>
</reference>
<dbReference type="STRING" id="1314751.GCA_001591425_00768"/>
<evidence type="ECO:0000313" key="2">
    <source>
        <dbReference type="Proteomes" id="UP000215224"/>
    </source>
</evidence>
<dbReference type="Proteomes" id="UP000215224">
    <property type="component" value="Chromosome"/>
</dbReference>